<evidence type="ECO:0000313" key="3">
    <source>
        <dbReference type="Proteomes" id="UP000807469"/>
    </source>
</evidence>
<dbReference type="AlphaFoldDB" id="A0A9P5YYQ4"/>
<name>A0A9P5YYQ4_9AGAR</name>
<reference evidence="2" key="1">
    <citation type="submission" date="2020-11" db="EMBL/GenBank/DDBJ databases">
        <authorList>
            <consortium name="DOE Joint Genome Institute"/>
            <person name="Ahrendt S."/>
            <person name="Riley R."/>
            <person name="Andreopoulos W."/>
            <person name="Labutti K."/>
            <person name="Pangilinan J."/>
            <person name="Ruiz-Duenas F.J."/>
            <person name="Barrasa J.M."/>
            <person name="Sanchez-Garcia M."/>
            <person name="Camarero S."/>
            <person name="Miyauchi S."/>
            <person name="Serrano A."/>
            <person name="Linde D."/>
            <person name="Babiker R."/>
            <person name="Drula E."/>
            <person name="Ayuso-Fernandez I."/>
            <person name="Pacheco R."/>
            <person name="Padilla G."/>
            <person name="Ferreira P."/>
            <person name="Barriuso J."/>
            <person name="Kellner H."/>
            <person name="Castanera R."/>
            <person name="Alfaro M."/>
            <person name="Ramirez L."/>
            <person name="Pisabarro A.G."/>
            <person name="Kuo A."/>
            <person name="Tritt A."/>
            <person name="Lipzen A."/>
            <person name="He G."/>
            <person name="Yan M."/>
            <person name="Ng V."/>
            <person name="Cullen D."/>
            <person name="Martin F."/>
            <person name="Rosso M.-N."/>
            <person name="Henrissat B."/>
            <person name="Hibbett D."/>
            <person name="Martinez A.T."/>
            <person name="Grigoriev I.V."/>
        </authorList>
    </citation>
    <scope>NUCLEOTIDE SEQUENCE</scope>
    <source>
        <strain evidence="2">CIRM-BRFM 674</strain>
    </source>
</reference>
<sequence length="104" mass="11788">MRQHRTTYSHNPSHGRQQRTENTRIRRERIGSPLRFLSLFPIKPLSGCSVISCVRENVVGGQRGRYVSTNQSESNVLLLCDKPAERAPALTDIRSEKVSPALHH</sequence>
<keyword evidence="3" id="KW-1185">Reference proteome</keyword>
<dbReference type="EMBL" id="MU155294">
    <property type="protein sequence ID" value="KAF9476450.1"/>
    <property type="molecule type" value="Genomic_DNA"/>
</dbReference>
<proteinExistence type="predicted"/>
<dbReference type="Proteomes" id="UP000807469">
    <property type="component" value="Unassembled WGS sequence"/>
</dbReference>
<evidence type="ECO:0000256" key="1">
    <source>
        <dbReference type="SAM" id="MobiDB-lite"/>
    </source>
</evidence>
<accession>A0A9P5YYQ4</accession>
<feature type="region of interest" description="Disordered" evidence="1">
    <location>
        <begin position="1"/>
        <end position="26"/>
    </location>
</feature>
<comment type="caution">
    <text evidence="2">The sequence shown here is derived from an EMBL/GenBank/DDBJ whole genome shotgun (WGS) entry which is preliminary data.</text>
</comment>
<gene>
    <name evidence="2" type="ORF">BDN70DRAFT_882433</name>
</gene>
<organism evidence="2 3">
    <name type="scientific">Pholiota conissans</name>
    <dbReference type="NCBI Taxonomy" id="109636"/>
    <lineage>
        <taxon>Eukaryota</taxon>
        <taxon>Fungi</taxon>
        <taxon>Dikarya</taxon>
        <taxon>Basidiomycota</taxon>
        <taxon>Agaricomycotina</taxon>
        <taxon>Agaricomycetes</taxon>
        <taxon>Agaricomycetidae</taxon>
        <taxon>Agaricales</taxon>
        <taxon>Agaricineae</taxon>
        <taxon>Strophariaceae</taxon>
        <taxon>Pholiota</taxon>
    </lineage>
</organism>
<evidence type="ECO:0000313" key="2">
    <source>
        <dbReference type="EMBL" id="KAF9476450.1"/>
    </source>
</evidence>
<protein>
    <submittedName>
        <fullName evidence="2">Uncharacterized protein</fullName>
    </submittedName>
</protein>